<reference evidence="8" key="1">
    <citation type="submission" date="2020-01" db="EMBL/GenBank/DDBJ databases">
        <title>Genome sequence of Kobresia littledalei, the first chromosome-level genome in the family Cyperaceae.</title>
        <authorList>
            <person name="Qu G."/>
        </authorList>
    </citation>
    <scope>NUCLEOTIDE SEQUENCE</scope>
    <source>
        <strain evidence="8">C.B.Clarke</strain>
        <tissue evidence="8">Leaf</tissue>
    </source>
</reference>
<organism evidence="8 9">
    <name type="scientific">Carex littledalei</name>
    <dbReference type="NCBI Taxonomy" id="544730"/>
    <lineage>
        <taxon>Eukaryota</taxon>
        <taxon>Viridiplantae</taxon>
        <taxon>Streptophyta</taxon>
        <taxon>Embryophyta</taxon>
        <taxon>Tracheophyta</taxon>
        <taxon>Spermatophyta</taxon>
        <taxon>Magnoliopsida</taxon>
        <taxon>Liliopsida</taxon>
        <taxon>Poales</taxon>
        <taxon>Cyperaceae</taxon>
        <taxon>Cyperoideae</taxon>
        <taxon>Cariceae</taxon>
        <taxon>Carex</taxon>
        <taxon>Carex subgen. Euthyceras</taxon>
    </lineage>
</organism>
<evidence type="ECO:0000313" key="8">
    <source>
        <dbReference type="EMBL" id="KAF3323591.1"/>
    </source>
</evidence>
<keyword evidence="9" id="KW-1185">Reference proteome</keyword>
<sequence length="548" mass="61791">MVIRPRPLELSTAVARIGALPKNPSLVALRPSFALCSARYRRRYSGGAAVLEHPADAPSSSAPPPSINGESHEVPGLSNLKVLSADELGIRTSMISGPTHSVLKQLKKKGYDVYLVGGCVRDLIMKRTPKDFDIITTADLTQVKSAFKDCQIIGRRFPICHVHINKTLIEVSSFNTNVEKSESKLRFLKFPNCDEQDIIRWKNCLCRDFTINGLMLNPFSNKVYDYLGGIDDIKKGKIRTVIPARSSFQEDCARILRAIRIAARLGFIFSRETACSVKDLASSILRLDKGRIIMEMNYMLAYGSAEPSLRLLWRFGLLEFLFPIQAAYFVSHGFRRKDKRTNMLLALFATLDRLLAPDRPSHCSLWIAVFAFHDALANEARDPMVVAAFTLALYNGGNMVEAFCIARRISHPHDQTFPELSGKPVDLDSDEDLEREVQDLAFSMESSLSTMTDPYFVSHAMSMYPQAPSSNLVFISFPAYQEVCRIFDCTIHKRREKNFVPKSDEKINYWNLLNGTLPEVRYVLARVIFDTVFPPDMEINDQDAVPED</sequence>
<dbReference type="InterPro" id="IPR043519">
    <property type="entry name" value="NT_sf"/>
</dbReference>
<keyword evidence="4" id="KW-0694">RNA-binding</keyword>
<dbReference type="Pfam" id="PF12627">
    <property type="entry name" value="PolyA_pol_RNAbd"/>
    <property type="match status" value="1"/>
</dbReference>
<dbReference type="Pfam" id="PF01743">
    <property type="entry name" value="PolyA_pol"/>
    <property type="match status" value="1"/>
</dbReference>
<feature type="domain" description="tRNA nucleotidyltransferase/poly(A) polymerase RNA and SrmB- binding" evidence="7">
    <location>
        <begin position="266"/>
        <end position="327"/>
    </location>
</feature>
<dbReference type="PANTHER" id="PTHR43051:SF2">
    <property type="entry name" value="POLYNUCLEOTIDE ADENYLYLTRANSFERASE FAMILY PROTEIN-RELATED"/>
    <property type="match status" value="1"/>
</dbReference>
<dbReference type="Gene3D" id="3.30.460.10">
    <property type="entry name" value="Beta Polymerase, domain 2"/>
    <property type="match status" value="1"/>
</dbReference>
<dbReference type="AlphaFoldDB" id="A0A833V2Z3"/>
<accession>A0A833V2Z3</accession>
<comment type="similarity">
    <text evidence="1 4">Belongs to the tRNA nucleotidyltransferase/poly(A) polymerase family.</text>
</comment>
<evidence type="ECO:0000313" key="9">
    <source>
        <dbReference type="Proteomes" id="UP000623129"/>
    </source>
</evidence>
<protein>
    <submittedName>
        <fullName evidence="8">Poly(A) polymerase I</fullName>
    </submittedName>
</protein>
<dbReference type="GO" id="GO:0001680">
    <property type="term" value="P:tRNA 3'-terminal CCA addition"/>
    <property type="evidence" value="ECO:0007669"/>
    <property type="project" value="UniProtKB-ARBA"/>
</dbReference>
<evidence type="ECO:0000256" key="1">
    <source>
        <dbReference type="ARBA" id="ARBA00007265"/>
    </source>
</evidence>
<feature type="domain" description="Poly A polymerase head" evidence="6">
    <location>
        <begin position="113"/>
        <end position="239"/>
    </location>
</feature>
<dbReference type="EMBL" id="SWLB01000023">
    <property type="protein sequence ID" value="KAF3323591.1"/>
    <property type="molecule type" value="Genomic_DNA"/>
</dbReference>
<dbReference type="InterPro" id="IPR002646">
    <property type="entry name" value="PolA_pol_head_dom"/>
</dbReference>
<dbReference type="GO" id="GO:0003723">
    <property type="term" value="F:RNA binding"/>
    <property type="evidence" value="ECO:0007669"/>
    <property type="project" value="UniProtKB-KW"/>
</dbReference>
<keyword evidence="3" id="KW-0547">Nucleotide-binding</keyword>
<evidence type="ECO:0000256" key="3">
    <source>
        <dbReference type="ARBA" id="ARBA00022741"/>
    </source>
</evidence>
<dbReference type="PANTHER" id="PTHR43051">
    <property type="entry name" value="POLYNUCLEOTIDE ADENYLYLTRANSFERASE FAMILY PROTEIN"/>
    <property type="match status" value="1"/>
</dbReference>
<name>A0A833V2Z3_9POAL</name>
<keyword evidence="2 4" id="KW-0808">Transferase</keyword>
<dbReference type="Gene3D" id="1.10.3090.10">
    <property type="entry name" value="cca-adding enzyme, domain 2"/>
    <property type="match status" value="1"/>
</dbReference>
<evidence type="ECO:0000256" key="5">
    <source>
        <dbReference type="SAM" id="MobiDB-lite"/>
    </source>
</evidence>
<dbReference type="InterPro" id="IPR032828">
    <property type="entry name" value="PolyA_RNA-bd"/>
</dbReference>
<dbReference type="SUPFAM" id="SSF81891">
    <property type="entry name" value="Poly A polymerase C-terminal region-like"/>
    <property type="match status" value="1"/>
</dbReference>
<dbReference type="OrthoDB" id="445712at2759"/>
<evidence type="ECO:0000256" key="2">
    <source>
        <dbReference type="ARBA" id="ARBA00022679"/>
    </source>
</evidence>
<dbReference type="GO" id="GO:0000166">
    <property type="term" value="F:nucleotide binding"/>
    <property type="evidence" value="ECO:0007669"/>
    <property type="project" value="UniProtKB-KW"/>
</dbReference>
<dbReference type="InterPro" id="IPR052191">
    <property type="entry name" value="tRNA_ntf/polyA_polymerase_I"/>
</dbReference>
<proteinExistence type="inferred from homology"/>
<dbReference type="GO" id="GO:0016779">
    <property type="term" value="F:nucleotidyltransferase activity"/>
    <property type="evidence" value="ECO:0007669"/>
    <property type="project" value="InterPro"/>
</dbReference>
<dbReference type="CDD" id="cd05398">
    <property type="entry name" value="NT_ClassII-CCAase"/>
    <property type="match status" value="1"/>
</dbReference>
<dbReference type="Proteomes" id="UP000623129">
    <property type="component" value="Unassembled WGS sequence"/>
</dbReference>
<gene>
    <name evidence="8" type="ORF">FCM35_KLT12322</name>
</gene>
<evidence type="ECO:0000259" key="6">
    <source>
        <dbReference type="Pfam" id="PF01743"/>
    </source>
</evidence>
<comment type="caution">
    <text evidence="8">The sequence shown here is derived from an EMBL/GenBank/DDBJ whole genome shotgun (WGS) entry which is preliminary data.</text>
</comment>
<dbReference type="SUPFAM" id="SSF81301">
    <property type="entry name" value="Nucleotidyltransferase"/>
    <property type="match status" value="1"/>
</dbReference>
<evidence type="ECO:0000256" key="4">
    <source>
        <dbReference type="RuleBase" id="RU003953"/>
    </source>
</evidence>
<feature type="region of interest" description="Disordered" evidence="5">
    <location>
        <begin position="52"/>
        <end position="74"/>
    </location>
</feature>
<evidence type="ECO:0000259" key="7">
    <source>
        <dbReference type="Pfam" id="PF12627"/>
    </source>
</evidence>